<proteinExistence type="predicted"/>
<comment type="caution">
    <text evidence="1">The sequence shown here is derived from an EMBL/GenBank/DDBJ whole genome shotgun (WGS) entry which is preliminary data.</text>
</comment>
<evidence type="ECO:0000313" key="2">
    <source>
        <dbReference type="Proteomes" id="UP000241769"/>
    </source>
</evidence>
<gene>
    <name evidence="1" type="ORF">PROFUN_03543</name>
</gene>
<dbReference type="EMBL" id="MDYQ01000448">
    <property type="protein sequence ID" value="PRP74621.1"/>
    <property type="molecule type" value="Genomic_DNA"/>
</dbReference>
<name>A0A2P6MSD6_9EUKA</name>
<dbReference type="InParanoid" id="A0A2P6MSD6"/>
<keyword evidence="2" id="KW-1185">Reference proteome</keyword>
<dbReference type="AlphaFoldDB" id="A0A2P6MSD6"/>
<evidence type="ECO:0000313" key="1">
    <source>
        <dbReference type="EMBL" id="PRP74621.1"/>
    </source>
</evidence>
<accession>A0A2P6MSD6</accession>
<dbReference type="Proteomes" id="UP000241769">
    <property type="component" value="Unassembled WGS sequence"/>
</dbReference>
<reference evidence="1 2" key="1">
    <citation type="journal article" date="2018" name="Genome Biol. Evol.">
        <title>Multiple Roots of Fruiting Body Formation in Amoebozoa.</title>
        <authorList>
            <person name="Hillmann F."/>
            <person name="Forbes G."/>
            <person name="Novohradska S."/>
            <person name="Ferling I."/>
            <person name="Riege K."/>
            <person name="Groth M."/>
            <person name="Westermann M."/>
            <person name="Marz M."/>
            <person name="Spaller T."/>
            <person name="Winckler T."/>
            <person name="Schaap P."/>
            <person name="Glockner G."/>
        </authorList>
    </citation>
    <scope>NUCLEOTIDE SEQUENCE [LARGE SCALE GENOMIC DNA]</scope>
    <source>
        <strain evidence="1 2">Jena</strain>
    </source>
</reference>
<sequence length="61" mass="6776">MPPPTRETDTRRLHGRRMMERGCREDPEAVNSDVSCPDLDGNNSASCLQGRVAAVLYVSQE</sequence>
<protein>
    <submittedName>
        <fullName evidence="1">Uncharacterized protein</fullName>
    </submittedName>
</protein>
<organism evidence="1 2">
    <name type="scientific">Planoprotostelium fungivorum</name>
    <dbReference type="NCBI Taxonomy" id="1890364"/>
    <lineage>
        <taxon>Eukaryota</taxon>
        <taxon>Amoebozoa</taxon>
        <taxon>Evosea</taxon>
        <taxon>Variosea</taxon>
        <taxon>Cavosteliida</taxon>
        <taxon>Cavosteliaceae</taxon>
        <taxon>Planoprotostelium</taxon>
    </lineage>
</organism>